<evidence type="ECO:0000256" key="11">
    <source>
        <dbReference type="ARBA" id="ARBA00023012"/>
    </source>
</evidence>
<accession>A0ABU9C346</accession>
<evidence type="ECO:0000256" key="13">
    <source>
        <dbReference type="SAM" id="MobiDB-lite"/>
    </source>
</evidence>
<dbReference type="PANTHER" id="PTHR45569">
    <property type="entry name" value="SENSOR PROTEIN KDPD"/>
    <property type="match status" value="1"/>
</dbReference>
<dbReference type="Pfam" id="PF02518">
    <property type="entry name" value="HATPase_c"/>
    <property type="match status" value="1"/>
</dbReference>
<dbReference type="CDD" id="cd00082">
    <property type="entry name" value="HisKA"/>
    <property type="match status" value="1"/>
</dbReference>
<dbReference type="SUPFAM" id="SSF47384">
    <property type="entry name" value="Homodimeric domain of signal transducing histidine kinase"/>
    <property type="match status" value="1"/>
</dbReference>
<protein>
    <recommendedName>
        <fullName evidence="3">histidine kinase</fullName>
        <ecNumber evidence="3">2.7.13.3</ecNumber>
    </recommendedName>
</protein>
<dbReference type="SMART" id="SM00387">
    <property type="entry name" value="HATPase_c"/>
    <property type="match status" value="1"/>
</dbReference>
<evidence type="ECO:0000256" key="9">
    <source>
        <dbReference type="ARBA" id="ARBA00022840"/>
    </source>
</evidence>
<evidence type="ECO:0000256" key="12">
    <source>
        <dbReference type="ARBA" id="ARBA00023136"/>
    </source>
</evidence>
<keyword evidence="17" id="KW-1185">Reference proteome</keyword>
<keyword evidence="7" id="KW-0547">Nucleotide-binding</keyword>
<keyword evidence="5" id="KW-0808">Transferase</keyword>
<dbReference type="InterPro" id="IPR036097">
    <property type="entry name" value="HisK_dim/P_sf"/>
</dbReference>
<dbReference type="Gene3D" id="1.10.287.130">
    <property type="match status" value="1"/>
</dbReference>
<dbReference type="InterPro" id="IPR005467">
    <property type="entry name" value="His_kinase_dom"/>
</dbReference>
<dbReference type="PANTHER" id="PTHR45569:SF1">
    <property type="entry name" value="SENSOR PROTEIN KDPD"/>
    <property type="match status" value="1"/>
</dbReference>
<feature type="transmembrane region" description="Helical" evidence="14">
    <location>
        <begin position="50"/>
        <end position="78"/>
    </location>
</feature>
<evidence type="ECO:0000313" key="16">
    <source>
        <dbReference type="EMBL" id="MEK8045361.1"/>
    </source>
</evidence>
<dbReference type="InterPro" id="IPR025201">
    <property type="entry name" value="KdpD_TM"/>
</dbReference>
<comment type="subcellular location">
    <subcellularLocation>
        <location evidence="2">Membrane</location>
        <topology evidence="2">Multi-pass membrane protein</topology>
    </subcellularLocation>
</comment>
<feature type="transmembrane region" description="Helical" evidence="14">
    <location>
        <begin position="20"/>
        <end position="38"/>
    </location>
</feature>
<evidence type="ECO:0000256" key="10">
    <source>
        <dbReference type="ARBA" id="ARBA00022989"/>
    </source>
</evidence>
<organism evidence="16 17">
    <name type="scientific">Ideonella margarita</name>
    <dbReference type="NCBI Taxonomy" id="2984191"/>
    <lineage>
        <taxon>Bacteria</taxon>
        <taxon>Pseudomonadati</taxon>
        <taxon>Pseudomonadota</taxon>
        <taxon>Betaproteobacteria</taxon>
        <taxon>Burkholderiales</taxon>
        <taxon>Sphaerotilaceae</taxon>
        <taxon>Ideonella</taxon>
    </lineage>
</organism>
<keyword evidence="11" id="KW-0902">Two-component regulatory system</keyword>
<comment type="catalytic activity">
    <reaction evidence="1">
        <text>ATP + protein L-histidine = ADP + protein N-phospho-L-histidine.</text>
        <dbReference type="EC" id="2.7.13.3"/>
    </reaction>
</comment>
<dbReference type="SMART" id="SM00388">
    <property type="entry name" value="HisKA"/>
    <property type="match status" value="1"/>
</dbReference>
<dbReference type="PROSITE" id="PS50109">
    <property type="entry name" value="HIS_KIN"/>
    <property type="match status" value="1"/>
</dbReference>
<dbReference type="Gene3D" id="3.30.565.10">
    <property type="entry name" value="Histidine kinase-like ATPase, C-terminal domain"/>
    <property type="match status" value="1"/>
</dbReference>
<feature type="region of interest" description="Disordered" evidence="13">
    <location>
        <begin position="513"/>
        <end position="533"/>
    </location>
</feature>
<evidence type="ECO:0000256" key="5">
    <source>
        <dbReference type="ARBA" id="ARBA00022679"/>
    </source>
</evidence>
<dbReference type="RefSeq" id="WP_341397526.1">
    <property type="nucleotide sequence ID" value="NZ_JBBUTI010000002.1"/>
</dbReference>
<dbReference type="EMBL" id="JBBUTI010000002">
    <property type="protein sequence ID" value="MEK8045361.1"/>
    <property type="molecule type" value="Genomic_DNA"/>
</dbReference>
<name>A0ABU9C346_9BURK</name>
<evidence type="ECO:0000256" key="3">
    <source>
        <dbReference type="ARBA" id="ARBA00012438"/>
    </source>
</evidence>
<keyword evidence="8" id="KW-0418">Kinase</keyword>
<feature type="domain" description="Histidine kinase" evidence="15">
    <location>
        <begin position="302"/>
        <end position="516"/>
    </location>
</feature>
<keyword evidence="4" id="KW-0597">Phosphoprotein</keyword>
<comment type="caution">
    <text evidence="16">The sequence shown here is derived from an EMBL/GenBank/DDBJ whole genome shotgun (WGS) entry which is preliminary data.</text>
</comment>
<dbReference type="InterPro" id="IPR036890">
    <property type="entry name" value="HATPase_C_sf"/>
</dbReference>
<keyword evidence="12 14" id="KW-0472">Membrane</keyword>
<dbReference type="InterPro" id="IPR004358">
    <property type="entry name" value="Sig_transdc_His_kin-like_C"/>
</dbReference>
<evidence type="ECO:0000256" key="4">
    <source>
        <dbReference type="ARBA" id="ARBA00022553"/>
    </source>
</evidence>
<dbReference type="SUPFAM" id="SSF55874">
    <property type="entry name" value="ATPase domain of HSP90 chaperone/DNA topoisomerase II/histidine kinase"/>
    <property type="match status" value="1"/>
</dbReference>
<dbReference type="InterPro" id="IPR038318">
    <property type="entry name" value="KdpD_sf"/>
</dbReference>
<dbReference type="CDD" id="cd00075">
    <property type="entry name" value="HATPase"/>
    <property type="match status" value="1"/>
</dbReference>
<dbReference type="PRINTS" id="PR00344">
    <property type="entry name" value="BCTRLSENSOR"/>
</dbReference>
<evidence type="ECO:0000256" key="14">
    <source>
        <dbReference type="SAM" id="Phobius"/>
    </source>
</evidence>
<dbReference type="GO" id="GO:0005524">
    <property type="term" value="F:ATP binding"/>
    <property type="evidence" value="ECO:0007669"/>
    <property type="project" value="UniProtKB-KW"/>
</dbReference>
<keyword evidence="10 14" id="KW-1133">Transmembrane helix</keyword>
<dbReference type="Pfam" id="PF00512">
    <property type="entry name" value="HisKA"/>
    <property type="match status" value="1"/>
</dbReference>
<dbReference type="InterPro" id="IPR003594">
    <property type="entry name" value="HATPase_dom"/>
</dbReference>
<evidence type="ECO:0000256" key="7">
    <source>
        <dbReference type="ARBA" id="ARBA00022741"/>
    </source>
</evidence>
<evidence type="ECO:0000259" key="15">
    <source>
        <dbReference type="PROSITE" id="PS50109"/>
    </source>
</evidence>
<dbReference type="Pfam" id="PF13493">
    <property type="entry name" value="DUF4118"/>
    <property type="match status" value="1"/>
</dbReference>
<proteinExistence type="predicted"/>
<evidence type="ECO:0000256" key="8">
    <source>
        <dbReference type="ARBA" id="ARBA00022777"/>
    </source>
</evidence>
<keyword evidence="9 16" id="KW-0067">ATP-binding</keyword>
<gene>
    <name evidence="16" type="ORF">AACH00_03255</name>
</gene>
<dbReference type="InterPro" id="IPR003661">
    <property type="entry name" value="HisK_dim/P_dom"/>
</dbReference>
<dbReference type="Proteomes" id="UP001379945">
    <property type="component" value="Unassembled WGS sequence"/>
</dbReference>
<evidence type="ECO:0000256" key="2">
    <source>
        <dbReference type="ARBA" id="ARBA00004141"/>
    </source>
</evidence>
<reference evidence="16 17" key="1">
    <citation type="submission" date="2024-04" db="EMBL/GenBank/DDBJ databases">
        <title>Novel species of the genus Ideonella isolated from streams.</title>
        <authorList>
            <person name="Lu H."/>
        </authorList>
    </citation>
    <scope>NUCLEOTIDE SEQUENCE [LARGE SCALE GENOMIC DNA]</scope>
    <source>
        <strain evidence="16 17">LYT19W</strain>
    </source>
</reference>
<dbReference type="InterPro" id="IPR052023">
    <property type="entry name" value="Histidine_kinase_KdpD"/>
</dbReference>
<dbReference type="Gene3D" id="1.20.120.620">
    <property type="entry name" value="Backbone structure of the membrane domain of e. Coli histidine kinase receptor kdpd"/>
    <property type="match status" value="1"/>
</dbReference>
<evidence type="ECO:0000256" key="1">
    <source>
        <dbReference type="ARBA" id="ARBA00000085"/>
    </source>
</evidence>
<dbReference type="EC" id="2.7.13.3" evidence="3"/>
<feature type="transmembrane region" description="Helical" evidence="14">
    <location>
        <begin position="98"/>
        <end position="117"/>
    </location>
</feature>
<sequence length="533" mass="57192">MSSSTTLSHVAGPGPWRGLPALLAAALWALTAVALAALDGHVDIANLAMLVVLCSALSALCLPLWASMLASTAAMVAFNWALVPPRGSFGVQLPQHGVLLGAMLGVNLVIATLLASLRRRALQAQRLADHAEQARDWATALRDSPQADLASLTEALHDRIRGTLGIEARISSIRLLGTLPRSNDDSGLDTTHLHHQEADSREGLWLCLRQSRAMGPGTGWHDAQPAWYLPWRARQNSHGASRISHPTLTLLPPAEQEALRVHLQSLCDQLGAHLAHAQATQAEQQAREQAQSQSVRNALLAAISHDYRTPLATILSAASSLIEQADRLSPGQRLTLATTVHDQTRQLARLTDNTLQLARLDHPGVQLRLDWESAEDMVGAALNRVRQRDPQRRVRARLEPGLPLLRCDAVLLAQLLDNLIDNALAYSPSEAPVELLVRRQANELVLAVRDRGPGVPPAQRDQIFTVFQRGEAAQGRGAGVGLAVCRAIATAHGGTLKLRARAHGGSSFEAWLPVPDTPAPPSAEAHADTEGPA</sequence>
<evidence type="ECO:0000256" key="6">
    <source>
        <dbReference type="ARBA" id="ARBA00022692"/>
    </source>
</evidence>
<evidence type="ECO:0000313" key="17">
    <source>
        <dbReference type="Proteomes" id="UP001379945"/>
    </source>
</evidence>
<keyword evidence="6 14" id="KW-0812">Transmembrane</keyword>